<keyword evidence="3" id="KW-0964">Secreted</keyword>
<dbReference type="eggNOG" id="ENOG502TIU4">
    <property type="taxonomic scope" value="Eukaryota"/>
</dbReference>
<dbReference type="FunCoup" id="G0MZE2">
    <property type="interactions" value="53"/>
</dbReference>
<evidence type="ECO:0000313" key="7">
    <source>
        <dbReference type="EMBL" id="EGT48354.1"/>
    </source>
</evidence>
<evidence type="ECO:0000256" key="5">
    <source>
        <dbReference type="ARBA" id="ARBA00023157"/>
    </source>
</evidence>
<dbReference type="InterPro" id="IPR036438">
    <property type="entry name" value="Insulin-like_sf"/>
</dbReference>
<organism evidence="9">
    <name type="scientific">Caenorhabditis brenneri</name>
    <name type="common">Nematode worm</name>
    <dbReference type="NCBI Taxonomy" id="135651"/>
    <lineage>
        <taxon>Eukaryota</taxon>
        <taxon>Metazoa</taxon>
        <taxon>Ecdysozoa</taxon>
        <taxon>Nematoda</taxon>
        <taxon>Chromadorea</taxon>
        <taxon>Rhabditida</taxon>
        <taxon>Rhabditina</taxon>
        <taxon>Rhabditomorpha</taxon>
        <taxon>Rhabditoidea</taxon>
        <taxon>Rhabditidae</taxon>
        <taxon>Peloderinae</taxon>
        <taxon>Caenorhabditis</taxon>
    </lineage>
</organism>
<gene>
    <name evidence="7" type="ORF">CAEBREN_17146</name>
    <name evidence="8" type="ORF">CAEBREN_24237</name>
</gene>
<reference evidence="7" key="1">
    <citation type="submission" date="2010-07" db="EMBL/GenBank/DDBJ databases">
        <authorList>
            <consortium name="The Caenorhabditis brenneri Sequencing and Analysis Consortium"/>
            <person name="Wilson R.K."/>
        </authorList>
    </citation>
    <scope>NUCLEOTIDE SEQUENCE</scope>
    <source>
        <strain evidence="7">PB2801</strain>
    </source>
</reference>
<reference evidence="7" key="3">
    <citation type="submission" date="2011-07" db="EMBL/GenBank/DDBJ databases">
        <authorList>
            <consortium name="WormBase Consortium"/>
        </authorList>
    </citation>
    <scope>NUCLEOTIDE SEQUENCE [LARGE SCALE GENOMIC DNA]</scope>
    <source>
        <strain evidence="7">PB2801</strain>
    </source>
</reference>
<dbReference type="EMBL" id="GL380162">
    <property type="protein sequence ID" value="EGT48797.1"/>
    <property type="molecule type" value="Genomic_DNA"/>
</dbReference>
<dbReference type="Gene3D" id="1.10.100.10">
    <property type="entry name" value="Insulin-like"/>
    <property type="match status" value="1"/>
</dbReference>
<dbReference type="EMBL" id="GL379822">
    <property type="protein sequence ID" value="EGT48354.1"/>
    <property type="molecule type" value="Genomic_DNA"/>
</dbReference>
<dbReference type="GO" id="GO:0005576">
    <property type="term" value="C:extracellular region"/>
    <property type="evidence" value="ECO:0007669"/>
    <property type="project" value="UniProtKB-SubCell"/>
</dbReference>
<dbReference type="HOGENOM" id="CLU_154797_1_0_1"/>
<dbReference type="PANTHER" id="PTHR33893">
    <property type="entry name" value="INSULIN RELATED-RELATED-RELATED"/>
    <property type="match status" value="1"/>
</dbReference>
<dbReference type="InterPro" id="IPR022353">
    <property type="entry name" value="Insulin_CS"/>
</dbReference>
<evidence type="ECO:0000256" key="4">
    <source>
        <dbReference type="ARBA" id="ARBA00022729"/>
    </source>
</evidence>
<sequence length="109" mass="11860">MHSKIILLLVASIFVSATLAKFHKNKDTDRLLQELTAELELEDAVESLSRARRVPSADAGKACGRKLVLFVLSVCGEPCDPKTGHDIATACCQEQCSDVMVREACCPNK</sequence>
<comment type="similarity">
    <text evidence="2">Belongs to the insulin family.</text>
</comment>
<dbReference type="GO" id="GO:0005179">
    <property type="term" value="F:hormone activity"/>
    <property type="evidence" value="ECO:0007669"/>
    <property type="project" value="InterPro"/>
</dbReference>
<comment type="subcellular location">
    <subcellularLocation>
        <location evidence="1">Secreted</location>
    </subcellularLocation>
</comment>
<evidence type="ECO:0000256" key="6">
    <source>
        <dbReference type="SAM" id="SignalP"/>
    </source>
</evidence>
<dbReference type="PROSITE" id="PS00262">
    <property type="entry name" value="INSULIN"/>
    <property type="match status" value="1"/>
</dbReference>
<evidence type="ECO:0000313" key="9">
    <source>
        <dbReference type="Proteomes" id="UP000008068"/>
    </source>
</evidence>
<dbReference type="Pfam" id="PF03488">
    <property type="entry name" value="Ins_beta"/>
    <property type="match status" value="1"/>
</dbReference>
<dbReference type="SUPFAM" id="SSF56994">
    <property type="entry name" value="Insulin-like"/>
    <property type="match status" value="1"/>
</dbReference>
<dbReference type="OrthoDB" id="5824650at2759"/>
<dbReference type="OMA" id="MESAHRP"/>
<evidence type="ECO:0000256" key="2">
    <source>
        <dbReference type="ARBA" id="ARBA00009034"/>
    </source>
</evidence>
<feature type="chain" id="PRO_5010833336" evidence="6">
    <location>
        <begin position="21"/>
        <end position="109"/>
    </location>
</feature>
<accession>G0MZE2</accession>
<keyword evidence="5" id="KW-1015">Disulfide bond</keyword>
<evidence type="ECO:0000313" key="8">
    <source>
        <dbReference type="EMBL" id="EGT48797.1"/>
    </source>
</evidence>
<name>G0MZE2_CAEBE</name>
<dbReference type="InterPro" id="IPR003235">
    <property type="entry name" value="Nem_insulin-like_b-type"/>
</dbReference>
<evidence type="ECO:0000256" key="3">
    <source>
        <dbReference type="ARBA" id="ARBA00022525"/>
    </source>
</evidence>
<keyword evidence="9" id="KW-1185">Reference proteome</keyword>
<feature type="signal peptide" evidence="6">
    <location>
        <begin position="1"/>
        <end position="20"/>
    </location>
</feature>
<keyword evidence="4 6" id="KW-0732">Signal</keyword>
<dbReference type="InterPro" id="IPR052335">
    <property type="entry name" value="Insulin-like_regulatory"/>
</dbReference>
<proteinExistence type="inferred from homology"/>
<dbReference type="Proteomes" id="UP000008068">
    <property type="component" value="Unassembled WGS sequence"/>
</dbReference>
<dbReference type="AlphaFoldDB" id="G0MZE2"/>
<dbReference type="PANTHER" id="PTHR33893:SF9">
    <property type="entry name" value="INSULIN RELATED-RELATED"/>
    <property type="match status" value="1"/>
</dbReference>
<reference evidence="9" key="2">
    <citation type="submission" date="2011-07" db="EMBL/GenBank/DDBJ databases">
        <authorList>
            <consortium name="Caenorhabditis brenneri Sequencing and Analysis Consortium"/>
            <person name="Wilson R.K."/>
        </authorList>
    </citation>
    <scope>NUCLEOTIDE SEQUENCE [LARGE SCALE GENOMIC DNA]</scope>
    <source>
        <strain evidence="9">PB2801</strain>
    </source>
</reference>
<protein>
    <submittedName>
        <fullName evidence="7">Uncharacterized protein</fullName>
    </submittedName>
</protein>
<evidence type="ECO:0000256" key="1">
    <source>
        <dbReference type="ARBA" id="ARBA00004613"/>
    </source>
</evidence>